<reference evidence="2 3" key="1">
    <citation type="submission" date="2021-06" db="EMBL/GenBank/DDBJ databases">
        <title>Caerostris extrusa draft genome.</title>
        <authorList>
            <person name="Kono N."/>
            <person name="Arakawa K."/>
        </authorList>
    </citation>
    <scope>NUCLEOTIDE SEQUENCE [LARGE SCALE GENOMIC DNA]</scope>
</reference>
<keyword evidence="3" id="KW-1185">Reference proteome</keyword>
<keyword evidence="1" id="KW-0472">Membrane</keyword>
<accession>A0AAV4TV51</accession>
<organism evidence="2 3">
    <name type="scientific">Caerostris extrusa</name>
    <name type="common">Bark spider</name>
    <name type="synonym">Caerostris bankana</name>
    <dbReference type="NCBI Taxonomy" id="172846"/>
    <lineage>
        <taxon>Eukaryota</taxon>
        <taxon>Metazoa</taxon>
        <taxon>Ecdysozoa</taxon>
        <taxon>Arthropoda</taxon>
        <taxon>Chelicerata</taxon>
        <taxon>Arachnida</taxon>
        <taxon>Araneae</taxon>
        <taxon>Araneomorphae</taxon>
        <taxon>Entelegynae</taxon>
        <taxon>Araneoidea</taxon>
        <taxon>Araneidae</taxon>
        <taxon>Caerostris</taxon>
    </lineage>
</organism>
<evidence type="ECO:0000256" key="1">
    <source>
        <dbReference type="SAM" id="Phobius"/>
    </source>
</evidence>
<gene>
    <name evidence="2" type="ORF">CEXT_778511</name>
</gene>
<protein>
    <submittedName>
        <fullName evidence="2">Uncharacterized protein</fullName>
    </submittedName>
</protein>
<proteinExistence type="predicted"/>
<feature type="transmembrane region" description="Helical" evidence="1">
    <location>
        <begin position="58"/>
        <end position="77"/>
    </location>
</feature>
<name>A0AAV4TV51_CAEEX</name>
<keyword evidence="1" id="KW-0812">Transmembrane</keyword>
<dbReference type="EMBL" id="BPLR01011877">
    <property type="protein sequence ID" value="GIY49755.1"/>
    <property type="molecule type" value="Genomic_DNA"/>
</dbReference>
<comment type="caution">
    <text evidence="2">The sequence shown here is derived from an EMBL/GenBank/DDBJ whole genome shotgun (WGS) entry which is preliminary data.</text>
</comment>
<dbReference type="Proteomes" id="UP001054945">
    <property type="component" value="Unassembled WGS sequence"/>
</dbReference>
<keyword evidence="1" id="KW-1133">Transmembrane helix</keyword>
<dbReference type="AlphaFoldDB" id="A0AAV4TV51"/>
<evidence type="ECO:0000313" key="2">
    <source>
        <dbReference type="EMBL" id="GIY49755.1"/>
    </source>
</evidence>
<evidence type="ECO:0000313" key="3">
    <source>
        <dbReference type="Proteomes" id="UP001054945"/>
    </source>
</evidence>
<sequence length="192" mass="22001">MLSIVFPKWQNKRGAVVENRLLHKHTRTSTLLSTSHALLPSTVDIILSVFFSSRPDTFFIHPFLFSYILLLGGLHFWNTHSLYFFEAALVISLRSAFSARGKKKKYGKAKVEFLLNGARSGSPYQRDYILPIDGPGREWSLMCLRVHYVCKRKVSSKLKAYLPERVSHFFYLLKNHAASQIKTAVVLISKLL</sequence>